<feature type="transmembrane region" description="Helical" evidence="17">
    <location>
        <begin position="148"/>
        <end position="166"/>
    </location>
</feature>
<comment type="catalytic activity">
    <reaction evidence="12">
        <text>9-(9Z-octadecenoyloxy)-octadecanoate + H2O = 9-hydroxy-octadecanoate + (9Z)-octadecenoate + H(+)</text>
        <dbReference type="Rhea" id="RHEA:52048"/>
        <dbReference type="ChEBI" id="CHEBI:15377"/>
        <dbReference type="ChEBI" id="CHEBI:15378"/>
        <dbReference type="ChEBI" id="CHEBI:30823"/>
        <dbReference type="ChEBI" id="CHEBI:136282"/>
        <dbReference type="ChEBI" id="CHEBI:136286"/>
    </reaction>
    <physiologicalReaction direction="left-to-right" evidence="12">
        <dbReference type="Rhea" id="RHEA:52049"/>
    </physiologicalReaction>
</comment>
<evidence type="ECO:0000256" key="6">
    <source>
        <dbReference type="ARBA" id="ARBA00023136"/>
    </source>
</evidence>
<dbReference type="PANTHER" id="PTHR10989:SF16">
    <property type="entry name" value="AT02829P-RELATED"/>
    <property type="match status" value="1"/>
</dbReference>
<evidence type="ECO:0000256" key="11">
    <source>
        <dbReference type="ARBA" id="ARBA00048701"/>
    </source>
</evidence>
<comment type="similarity">
    <text evidence="3">Belongs to the AIG1 family.</text>
</comment>
<dbReference type="InterPro" id="IPR006838">
    <property type="entry name" value="ADTRP_AIG1"/>
</dbReference>
<evidence type="ECO:0000256" key="16">
    <source>
        <dbReference type="ARBA" id="ARBA00049428"/>
    </source>
</evidence>
<feature type="transmembrane region" description="Helical" evidence="17">
    <location>
        <begin position="114"/>
        <end position="136"/>
    </location>
</feature>
<keyword evidence="4 17" id="KW-0812">Transmembrane</keyword>
<protein>
    <submittedName>
        <fullName evidence="19">Androgen-dependent TFPI-regulating protein-like</fullName>
    </submittedName>
</protein>
<proteinExistence type="inferred from homology"/>
<evidence type="ECO:0000256" key="15">
    <source>
        <dbReference type="ARBA" id="ARBA00049322"/>
    </source>
</evidence>
<evidence type="ECO:0000256" key="1">
    <source>
        <dbReference type="ARBA" id="ARBA00000923"/>
    </source>
</evidence>
<comment type="catalytic activity">
    <reaction evidence="10">
        <text>12-octadecanoyloxy-octadecanoate + H2O = 12-hydroxyoctadecanoate + octadecanoate + H(+)</text>
        <dbReference type="Rhea" id="RHEA:52080"/>
        <dbReference type="ChEBI" id="CHEBI:15377"/>
        <dbReference type="ChEBI" id="CHEBI:15378"/>
        <dbReference type="ChEBI" id="CHEBI:25629"/>
        <dbReference type="ChEBI" id="CHEBI:84201"/>
        <dbReference type="ChEBI" id="CHEBI:136330"/>
    </reaction>
    <physiologicalReaction direction="left-to-right" evidence="10">
        <dbReference type="Rhea" id="RHEA:52081"/>
    </physiologicalReaction>
</comment>
<dbReference type="AlphaFoldDB" id="A0A0K0F1R2"/>
<evidence type="ECO:0000256" key="17">
    <source>
        <dbReference type="SAM" id="Phobius"/>
    </source>
</evidence>
<comment type="catalytic activity">
    <reaction evidence="1">
        <text>9-(9Z-hexadecenoyloxy)-octadecanoate + H2O = (9Z)-hexadecenoate + 9-hydroxy-octadecanoate + H(+)</text>
        <dbReference type="Rhea" id="RHEA:52068"/>
        <dbReference type="ChEBI" id="CHEBI:15377"/>
        <dbReference type="ChEBI" id="CHEBI:15378"/>
        <dbReference type="ChEBI" id="CHEBI:32372"/>
        <dbReference type="ChEBI" id="CHEBI:136286"/>
        <dbReference type="ChEBI" id="CHEBI:136309"/>
    </reaction>
    <physiologicalReaction direction="left-to-right" evidence="1">
        <dbReference type="Rhea" id="RHEA:52069"/>
    </physiologicalReaction>
</comment>
<reference evidence="19" key="2">
    <citation type="submission" date="2015-08" db="UniProtKB">
        <authorList>
            <consortium name="WormBaseParasite"/>
        </authorList>
    </citation>
    <scope>IDENTIFICATION</scope>
</reference>
<evidence type="ECO:0000256" key="3">
    <source>
        <dbReference type="ARBA" id="ARBA00009300"/>
    </source>
</evidence>
<keyword evidence="5 17" id="KW-1133">Transmembrane helix</keyword>
<evidence type="ECO:0000256" key="7">
    <source>
        <dbReference type="ARBA" id="ARBA00047368"/>
    </source>
</evidence>
<evidence type="ECO:0000256" key="4">
    <source>
        <dbReference type="ARBA" id="ARBA00022692"/>
    </source>
</evidence>
<dbReference type="Proteomes" id="UP000035680">
    <property type="component" value="Unassembled WGS sequence"/>
</dbReference>
<comment type="catalytic activity">
    <reaction evidence="16">
        <text>12-(9Z-hexadecenoyloxy)-octadecanoate + H2O = 12-hydroxyoctadecanoate + (9Z)-hexadecenoate + H(+)</text>
        <dbReference type="Rhea" id="RHEA:52072"/>
        <dbReference type="ChEBI" id="CHEBI:15377"/>
        <dbReference type="ChEBI" id="CHEBI:15378"/>
        <dbReference type="ChEBI" id="CHEBI:32372"/>
        <dbReference type="ChEBI" id="CHEBI:84201"/>
        <dbReference type="ChEBI" id="CHEBI:136312"/>
    </reaction>
    <physiologicalReaction direction="left-to-right" evidence="16">
        <dbReference type="Rhea" id="RHEA:52073"/>
    </physiologicalReaction>
</comment>
<evidence type="ECO:0000256" key="8">
    <source>
        <dbReference type="ARBA" id="ARBA00047427"/>
    </source>
</evidence>
<evidence type="ECO:0000313" key="19">
    <source>
        <dbReference type="WBParaSite" id="SVE_0273700.1"/>
    </source>
</evidence>
<feature type="transmembrane region" description="Helical" evidence="17">
    <location>
        <begin position="186"/>
        <end position="210"/>
    </location>
</feature>
<dbReference type="GO" id="GO:0016020">
    <property type="term" value="C:membrane"/>
    <property type="evidence" value="ECO:0007669"/>
    <property type="project" value="InterPro"/>
</dbReference>
<comment type="catalytic activity">
    <reaction evidence="9">
        <text>9-hexadecanoyloxy-octadecanoate + H2O = 9-hydroxy-octadecanoate + hexadecanoate + H(+)</text>
        <dbReference type="Rhea" id="RHEA:52052"/>
        <dbReference type="ChEBI" id="CHEBI:7896"/>
        <dbReference type="ChEBI" id="CHEBI:15377"/>
        <dbReference type="ChEBI" id="CHEBI:15378"/>
        <dbReference type="ChEBI" id="CHEBI:83670"/>
        <dbReference type="ChEBI" id="CHEBI:136286"/>
    </reaction>
    <physiologicalReaction direction="left-to-right" evidence="9">
        <dbReference type="Rhea" id="RHEA:52053"/>
    </physiologicalReaction>
</comment>
<organism evidence="18 19">
    <name type="scientific">Strongyloides venezuelensis</name>
    <name type="common">Threadworm</name>
    <dbReference type="NCBI Taxonomy" id="75913"/>
    <lineage>
        <taxon>Eukaryota</taxon>
        <taxon>Metazoa</taxon>
        <taxon>Ecdysozoa</taxon>
        <taxon>Nematoda</taxon>
        <taxon>Chromadorea</taxon>
        <taxon>Rhabditida</taxon>
        <taxon>Tylenchina</taxon>
        <taxon>Panagrolaimomorpha</taxon>
        <taxon>Strongyloidoidea</taxon>
        <taxon>Strongyloididae</taxon>
        <taxon>Strongyloides</taxon>
    </lineage>
</organism>
<feature type="transmembrane region" description="Helical" evidence="17">
    <location>
        <begin position="39"/>
        <end position="62"/>
    </location>
</feature>
<comment type="subcellular location">
    <subcellularLocation>
        <location evidence="2">Endomembrane system</location>
        <topology evidence="2">Multi-pass membrane protein</topology>
    </subcellularLocation>
</comment>
<comment type="catalytic activity">
    <reaction evidence="7">
        <text>12-hexadecanoyloxy-octadecanoate + H2O = 12-hydroxyoctadecanoate + hexadecanoate + H(+)</text>
        <dbReference type="Rhea" id="RHEA:52056"/>
        <dbReference type="ChEBI" id="CHEBI:7896"/>
        <dbReference type="ChEBI" id="CHEBI:15377"/>
        <dbReference type="ChEBI" id="CHEBI:15378"/>
        <dbReference type="ChEBI" id="CHEBI:83677"/>
        <dbReference type="ChEBI" id="CHEBI:84201"/>
    </reaction>
    <physiologicalReaction direction="left-to-right" evidence="7">
        <dbReference type="Rhea" id="RHEA:52057"/>
    </physiologicalReaction>
</comment>
<evidence type="ECO:0000256" key="5">
    <source>
        <dbReference type="ARBA" id="ARBA00022989"/>
    </source>
</evidence>
<dbReference type="STRING" id="75913.A0A0K0F1R2"/>
<evidence type="ECO:0000256" key="13">
    <source>
        <dbReference type="ARBA" id="ARBA00049221"/>
    </source>
</evidence>
<name>A0A0K0F1R2_STRVS</name>
<comment type="catalytic activity">
    <reaction evidence="15">
        <text>13-(9Z-hexadecenoyloxy)-octadecanoate + H2O = 13-hydroxy-octadecanoate + (9Z)-hexadecenoate + H(+)</text>
        <dbReference type="Rhea" id="RHEA:52076"/>
        <dbReference type="ChEBI" id="CHEBI:15377"/>
        <dbReference type="ChEBI" id="CHEBI:15378"/>
        <dbReference type="ChEBI" id="CHEBI:32372"/>
        <dbReference type="ChEBI" id="CHEBI:136304"/>
        <dbReference type="ChEBI" id="CHEBI:136315"/>
    </reaction>
    <physiologicalReaction direction="left-to-right" evidence="15">
        <dbReference type="Rhea" id="RHEA:52077"/>
    </physiologicalReaction>
</comment>
<comment type="catalytic activity">
    <reaction evidence="14">
        <text>13-(9Z-octadecenoyloxy)-octadecanoate + H2O = 13-hydroxy-octadecanoate + (9Z)-octadecenoate + H(+)</text>
        <dbReference type="Rhea" id="RHEA:52064"/>
        <dbReference type="ChEBI" id="CHEBI:15377"/>
        <dbReference type="ChEBI" id="CHEBI:15378"/>
        <dbReference type="ChEBI" id="CHEBI:30823"/>
        <dbReference type="ChEBI" id="CHEBI:136303"/>
        <dbReference type="ChEBI" id="CHEBI:136304"/>
    </reaction>
    <physiologicalReaction direction="left-to-right" evidence="14">
        <dbReference type="Rhea" id="RHEA:52065"/>
    </physiologicalReaction>
</comment>
<dbReference type="GO" id="GO:0012505">
    <property type="term" value="C:endomembrane system"/>
    <property type="evidence" value="ECO:0007669"/>
    <property type="project" value="UniProtKB-SubCell"/>
</dbReference>
<evidence type="ECO:0000256" key="10">
    <source>
        <dbReference type="ARBA" id="ARBA00048680"/>
    </source>
</evidence>
<dbReference type="WBParaSite" id="SVE_0273700.1">
    <property type="protein sequence ID" value="SVE_0273700.1"/>
    <property type="gene ID" value="SVE_0273700"/>
</dbReference>
<reference evidence="18" key="1">
    <citation type="submission" date="2014-07" db="EMBL/GenBank/DDBJ databases">
        <authorList>
            <person name="Martin A.A"/>
            <person name="De Silva N."/>
        </authorList>
    </citation>
    <scope>NUCLEOTIDE SEQUENCE</scope>
</reference>
<comment type="catalytic activity">
    <reaction evidence="11">
        <text>12-(9Z-octadecenoyloxy)-octadecanoate + H2O = 12-hydroxyoctadecanoate + (9Z)-octadecenoate + H(+)</text>
        <dbReference type="Rhea" id="RHEA:52060"/>
        <dbReference type="ChEBI" id="CHEBI:15377"/>
        <dbReference type="ChEBI" id="CHEBI:15378"/>
        <dbReference type="ChEBI" id="CHEBI:30823"/>
        <dbReference type="ChEBI" id="CHEBI:84201"/>
        <dbReference type="ChEBI" id="CHEBI:136302"/>
    </reaction>
    <physiologicalReaction direction="left-to-right" evidence="11">
        <dbReference type="Rhea" id="RHEA:52061"/>
    </physiologicalReaction>
</comment>
<feature type="transmembrane region" description="Helical" evidence="17">
    <location>
        <begin position="74"/>
        <end position="94"/>
    </location>
</feature>
<evidence type="ECO:0000256" key="12">
    <source>
        <dbReference type="ARBA" id="ARBA00048800"/>
    </source>
</evidence>
<comment type="catalytic activity">
    <reaction evidence="8">
        <text>13-octadecanoyloxy-octadecanoate + H2O = 13-hydroxy-octadecanoate + octadecanoate + H(+)</text>
        <dbReference type="Rhea" id="RHEA:52084"/>
        <dbReference type="ChEBI" id="CHEBI:15377"/>
        <dbReference type="ChEBI" id="CHEBI:15378"/>
        <dbReference type="ChEBI" id="CHEBI:25629"/>
        <dbReference type="ChEBI" id="CHEBI:136304"/>
        <dbReference type="ChEBI" id="CHEBI:136335"/>
    </reaction>
    <physiologicalReaction direction="left-to-right" evidence="8">
        <dbReference type="Rhea" id="RHEA:52085"/>
    </physiologicalReaction>
</comment>
<dbReference type="Pfam" id="PF04750">
    <property type="entry name" value="Far-17a_AIG1"/>
    <property type="match status" value="1"/>
</dbReference>
<keyword evidence="18" id="KW-1185">Reference proteome</keyword>
<evidence type="ECO:0000256" key="14">
    <source>
        <dbReference type="ARBA" id="ARBA00049296"/>
    </source>
</evidence>
<sequence length="246" mass="28335">MIRFVVHLGLAAWYGYILYYDRNLTDEYLPIKGNYWSKFIWLTHIDLCMQFLYHSFATLMTTCSSLRNSCRKSFDFLATSLVFPIAATVVTLFWSLTFIDPGALADPQAQKILAIAFFNHSIHTLPLPAMIVDFILWKHQRPEKSKTFKILLIFSSLYLIEIYYVNSITGKWPYPILAELPPPLRLLFIVACMAVLFMAFLVGDLINYVVGGEKEYQSIRITQSPSVPNYGTLIDKPEEGYRVIYA</sequence>
<keyword evidence="6 17" id="KW-0472">Membrane</keyword>
<evidence type="ECO:0000256" key="9">
    <source>
        <dbReference type="ARBA" id="ARBA00047863"/>
    </source>
</evidence>
<dbReference type="PANTHER" id="PTHR10989">
    <property type="entry name" value="ANDROGEN-INDUCED PROTEIN 1-RELATED"/>
    <property type="match status" value="1"/>
</dbReference>
<evidence type="ECO:0000313" key="18">
    <source>
        <dbReference type="Proteomes" id="UP000035680"/>
    </source>
</evidence>
<accession>A0A0K0F1R2</accession>
<comment type="catalytic activity">
    <reaction evidence="13">
        <text>9-octadecanoyloxy-octadecanoate + H2O = 9-hydroxy-octadecanoate + octadecanoate + H(+)</text>
        <dbReference type="Rhea" id="RHEA:52096"/>
        <dbReference type="ChEBI" id="CHEBI:15377"/>
        <dbReference type="ChEBI" id="CHEBI:15378"/>
        <dbReference type="ChEBI" id="CHEBI:25629"/>
        <dbReference type="ChEBI" id="CHEBI:136286"/>
        <dbReference type="ChEBI" id="CHEBI:136373"/>
    </reaction>
    <physiologicalReaction direction="left-to-right" evidence="13">
        <dbReference type="Rhea" id="RHEA:52097"/>
    </physiologicalReaction>
</comment>
<evidence type="ECO:0000256" key="2">
    <source>
        <dbReference type="ARBA" id="ARBA00004127"/>
    </source>
</evidence>